<proteinExistence type="predicted"/>
<dbReference type="Pfam" id="PF06725">
    <property type="entry name" value="3D"/>
    <property type="match status" value="1"/>
</dbReference>
<dbReference type="AlphaFoldDB" id="A0A5D4K7P0"/>
<dbReference type="InterPro" id="IPR036908">
    <property type="entry name" value="RlpA-like_sf"/>
</dbReference>
<dbReference type="InterPro" id="IPR051933">
    <property type="entry name" value="Resuscitation_pf_RpfB"/>
</dbReference>
<dbReference type="InterPro" id="IPR010611">
    <property type="entry name" value="3D_dom"/>
</dbReference>
<dbReference type="EMBL" id="VTEH01000027">
    <property type="protein sequence ID" value="TYR72765.1"/>
    <property type="molecule type" value="Genomic_DNA"/>
</dbReference>
<feature type="domain" description="3D" evidence="2">
    <location>
        <begin position="81"/>
        <end position="140"/>
    </location>
</feature>
<gene>
    <name evidence="3" type="ORF">FZC79_21630</name>
</gene>
<dbReference type="Proteomes" id="UP000323317">
    <property type="component" value="Unassembled WGS sequence"/>
</dbReference>
<evidence type="ECO:0000259" key="2">
    <source>
        <dbReference type="Pfam" id="PF06725"/>
    </source>
</evidence>
<evidence type="ECO:0000313" key="4">
    <source>
        <dbReference type="Proteomes" id="UP000323317"/>
    </source>
</evidence>
<accession>A0A5D4K7P0</accession>
<dbReference type="GO" id="GO:0019867">
    <property type="term" value="C:outer membrane"/>
    <property type="evidence" value="ECO:0007669"/>
    <property type="project" value="InterPro"/>
</dbReference>
<dbReference type="CDD" id="cd14667">
    <property type="entry name" value="3D_containing_proteins"/>
    <property type="match status" value="1"/>
</dbReference>
<name>A0A5D4K7P0_9BACI</name>
<evidence type="ECO:0000256" key="1">
    <source>
        <dbReference type="ARBA" id="ARBA00022729"/>
    </source>
</evidence>
<dbReference type="GO" id="GO:0009254">
    <property type="term" value="P:peptidoglycan turnover"/>
    <property type="evidence" value="ECO:0007669"/>
    <property type="project" value="InterPro"/>
</dbReference>
<dbReference type="PANTHER" id="PTHR39160:SF4">
    <property type="entry name" value="RESUSCITATION-PROMOTING FACTOR RPFB"/>
    <property type="match status" value="1"/>
</dbReference>
<keyword evidence="1" id="KW-0732">Signal</keyword>
<reference evidence="3 4" key="1">
    <citation type="submission" date="2019-08" db="EMBL/GenBank/DDBJ databases">
        <title>Bacillus genomes from the desert of Cuatro Cienegas, Coahuila.</title>
        <authorList>
            <person name="Olmedo-Alvarez G."/>
        </authorList>
    </citation>
    <scope>NUCLEOTIDE SEQUENCE [LARGE SCALE GENOMIC DNA]</scope>
    <source>
        <strain evidence="3 4">CH40_1T</strain>
    </source>
</reference>
<dbReference type="InterPro" id="IPR059180">
    <property type="entry name" value="3D_YorM"/>
</dbReference>
<sequence length="142" mass="15501">MLWNLAYIQEEAVLTIETRQRLIHEGKEALAPARSEKAQETNKDTVIKEVEVKATAYTAYCDGCIGITKTGVDLRANPDEKVIAVDPAVIPLGSKVYVEGFGYATAEDTGSAIKGNRIDIFIPSREEALEYGVKGITVQVIE</sequence>
<dbReference type="Gene3D" id="2.40.40.10">
    <property type="entry name" value="RlpA-like domain"/>
    <property type="match status" value="1"/>
</dbReference>
<organism evidence="3 4">
    <name type="scientific">Rossellomorea vietnamensis</name>
    <dbReference type="NCBI Taxonomy" id="218284"/>
    <lineage>
        <taxon>Bacteria</taxon>
        <taxon>Bacillati</taxon>
        <taxon>Bacillota</taxon>
        <taxon>Bacilli</taxon>
        <taxon>Bacillales</taxon>
        <taxon>Bacillaceae</taxon>
        <taxon>Rossellomorea</taxon>
    </lineage>
</organism>
<evidence type="ECO:0000313" key="3">
    <source>
        <dbReference type="EMBL" id="TYR72765.1"/>
    </source>
</evidence>
<comment type="caution">
    <text evidence="3">The sequence shown here is derived from an EMBL/GenBank/DDBJ whole genome shotgun (WGS) entry which is preliminary data.</text>
</comment>
<dbReference type="PANTHER" id="PTHR39160">
    <property type="entry name" value="CELL WALL-BINDING PROTEIN YOCH"/>
    <property type="match status" value="1"/>
</dbReference>
<dbReference type="GO" id="GO:0004553">
    <property type="term" value="F:hydrolase activity, hydrolyzing O-glycosyl compounds"/>
    <property type="evidence" value="ECO:0007669"/>
    <property type="project" value="InterPro"/>
</dbReference>
<protein>
    <recommendedName>
        <fullName evidence="2">3D domain-containing protein</fullName>
    </recommendedName>
</protein>
<dbReference type="SUPFAM" id="SSF50685">
    <property type="entry name" value="Barwin-like endoglucanases"/>
    <property type="match status" value="1"/>
</dbReference>